<protein>
    <submittedName>
        <fullName evidence="8">Uncharacterized protein</fullName>
    </submittedName>
</protein>
<dbReference type="Gramene" id="Bo7g002060.1">
    <property type="protein sequence ID" value="Bo7g002060.1"/>
    <property type="gene ID" value="Bo7g002060"/>
</dbReference>
<dbReference type="HOGENOM" id="CLU_015101_0_0_1"/>
<sequence>MVEEVLSKVFWVVAATVFAAATVGYTQQVPCYFIFGDSVFDSGNNNNLQTKAKVNFLPYGIDFAKGPTGRFTNGRTITDFIGELSGFKDFIPPFAGASLERAHIGMNYASGAGGLREETSEHLGGRISLRNQILNHKKVIKKVNVPLHRLEQCLYAISIGSNDYVNNYFMSKPYNTSHRFKPNQYAHSLILLYHTHLKVEWNTYDYVNNYFMSKPYNTSHRFKPNQYAHSLILLYHTHLKSLHHLGARKVALFSISKIGCTPKMIRSHGGGKGCAREVNTAVAIFNKNLEDLVKDFNKNVHGAKFTYVDIFSGGDPLAFKVLGFRIRHKACCTLSLGEELCAPNKPICGNRSEYVFWDDIHSSEATNMMMARSSFDGPLGSPYSIASLLKQ</sequence>
<comment type="similarity">
    <text evidence="2">Belongs to the 'GDSL' lipolytic enzyme family.</text>
</comment>
<dbReference type="InterPro" id="IPR035669">
    <property type="entry name" value="SGNH_plant_lipase-like"/>
</dbReference>
<dbReference type="Proteomes" id="UP000032141">
    <property type="component" value="Chromosome C7"/>
</dbReference>
<evidence type="ECO:0000256" key="6">
    <source>
        <dbReference type="ARBA" id="ARBA00022963"/>
    </source>
</evidence>
<evidence type="ECO:0000256" key="1">
    <source>
        <dbReference type="ARBA" id="ARBA00004613"/>
    </source>
</evidence>
<keyword evidence="9" id="KW-1185">Reference proteome</keyword>
<evidence type="ECO:0000256" key="7">
    <source>
        <dbReference type="ARBA" id="ARBA00023098"/>
    </source>
</evidence>
<reference evidence="8 9" key="1">
    <citation type="journal article" date="2014" name="Genome Biol.">
        <title>Transcriptome and methylome profiling reveals relics of genome dominance in the mesopolyploid Brassica oleracea.</title>
        <authorList>
            <person name="Parkin I.A."/>
            <person name="Koh C."/>
            <person name="Tang H."/>
            <person name="Robinson S.J."/>
            <person name="Kagale S."/>
            <person name="Clarke W.E."/>
            <person name="Town C.D."/>
            <person name="Nixon J."/>
            <person name="Krishnakumar V."/>
            <person name="Bidwell S.L."/>
            <person name="Denoeud F."/>
            <person name="Belcram H."/>
            <person name="Links M.G."/>
            <person name="Just J."/>
            <person name="Clarke C."/>
            <person name="Bender T."/>
            <person name="Huebert T."/>
            <person name="Mason A.S."/>
            <person name="Pires J.C."/>
            <person name="Barker G."/>
            <person name="Moore J."/>
            <person name="Walley P.G."/>
            <person name="Manoli S."/>
            <person name="Batley J."/>
            <person name="Edwards D."/>
            <person name="Nelson M.N."/>
            <person name="Wang X."/>
            <person name="Paterson A.H."/>
            <person name="King G."/>
            <person name="Bancroft I."/>
            <person name="Chalhoub B."/>
            <person name="Sharpe A.G."/>
        </authorList>
    </citation>
    <scope>NUCLEOTIDE SEQUENCE</scope>
    <source>
        <strain evidence="8 9">cv. TO1000</strain>
    </source>
</reference>
<dbReference type="EnsemblPlants" id="Bo7g002060.1">
    <property type="protein sequence ID" value="Bo7g002060.1"/>
    <property type="gene ID" value="Bo7g002060"/>
</dbReference>
<evidence type="ECO:0000256" key="2">
    <source>
        <dbReference type="ARBA" id="ARBA00008668"/>
    </source>
</evidence>
<dbReference type="eggNOG" id="KOG0017">
    <property type="taxonomic scope" value="Eukaryota"/>
</dbReference>
<accession>A0A0D3D248</accession>
<dbReference type="Pfam" id="PF00657">
    <property type="entry name" value="Lipase_GDSL"/>
    <property type="match status" value="2"/>
</dbReference>
<dbReference type="InterPro" id="IPR036514">
    <property type="entry name" value="SGNH_hydro_sf"/>
</dbReference>
<dbReference type="Gene3D" id="3.40.50.1110">
    <property type="entry name" value="SGNH hydrolase"/>
    <property type="match status" value="1"/>
</dbReference>
<dbReference type="PANTHER" id="PTHR45650:SF42">
    <property type="entry name" value="(RAPE) HYPOTHETICAL PROTEIN"/>
    <property type="match status" value="1"/>
</dbReference>
<evidence type="ECO:0000313" key="8">
    <source>
        <dbReference type="EnsemblPlants" id="Bo7g002060.1"/>
    </source>
</evidence>
<dbReference type="CDD" id="cd01837">
    <property type="entry name" value="SGNH_plant_lipase_like"/>
    <property type="match status" value="1"/>
</dbReference>
<evidence type="ECO:0000256" key="4">
    <source>
        <dbReference type="ARBA" id="ARBA00022729"/>
    </source>
</evidence>
<comment type="subcellular location">
    <subcellularLocation>
        <location evidence="1">Secreted</location>
    </subcellularLocation>
</comment>
<dbReference type="InterPro" id="IPR001087">
    <property type="entry name" value="GDSL"/>
</dbReference>
<name>A0A0D3D248_BRAOL</name>
<evidence type="ECO:0000256" key="5">
    <source>
        <dbReference type="ARBA" id="ARBA00022801"/>
    </source>
</evidence>
<keyword evidence="7" id="KW-0443">Lipid metabolism</keyword>
<dbReference type="GO" id="GO:0016788">
    <property type="term" value="F:hydrolase activity, acting on ester bonds"/>
    <property type="evidence" value="ECO:0007669"/>
    <property type="project" value="InterPro"/>
</dbReference>
<dbReference type="PANTHER" id="PTHR45650">
    <property type="entry name" value="GDSL-LIKE LIPASE/ACYLHYDROLASE-RELATED"/>
    <property type="match status" value="1"/>
</dbReference>
<dbReference type="GO" id="GO:0016042">
    <property type="term" value="P:lipid catabolic process"/>
    <property type="evidence" value="ECO:0007669"/>
    <property type="project" value="UniProtKB-KW"/>
</dbReference>
<evidence type="ECO:0000313" key="9">
    <source>
        <dbReference type="Proteomes" id="UP000032141"/>
    </source>
</evidence>
<dbReference type="STRING" id="109376.A0A0D3D248"/>
<dbReference type="InterPro" id="IPR051238">
    <property type="entry name" value="GDSL_esterase/lipase"/>
</dbReference>
<organism evidence="8 9">
    <name type="scientific">Brassica oleracea var. oleracea</name>
    <dbReference type="NCBI Taxonomy" id="109376"/>
    <lineage>
        <taxon>Eukaryota</taxon>
        <taxon>Viridiplantae</taxon>
        <taxon>Streptophyta</taxon>
        <taxon>Embryophyta</taxon>
        <taxon>Tracheophyta</taxon>
        <taxon>Spermatophyta</taxon>
        <taxon>Magnoliopsida</taxon>
        <taxon>eudicotyledons</taxon>
        <taxon>Gunneridae</taxon>
        <taxon>Pentapetalae</taxon>
        <taxon>rosids</taxon>
        <taxon>malvids</taxon>
        <taxon>Brassicales</taxon>
        <taxon>Brassicaceae</taxon>
        <taxon>Brassiceae</taxon>
        <taxon>Brassica</taxon>
    </lineage>
</organism>
<evidence type="ECO:0000256" key="3">
    <source>
        <dbReference type="ARBA" id="ARBA00022525"/>
    </source>
</evidence>
<reference evidence="8" key="2">
    <citation type="submission" date="2015-03" db="UniProtKB">
        <authorList>
            <consortium name="EnsemblPlants"/>
        </authorList>
    </citation>
    <scope>IDENTIFICATION</scope>
</reference>
<keyword evidence="5" id="KW-0378">Hydrolase</keyword>
<dbReference type="AlphaFoldDB" id="A0A0D3D248"/>
<keyword evidence="4" id="KW-0732">Signal</keyword>
<proteinExistence type="inferred from homology"/>
<keyword evidence="3" id="KW-0964">Secreted</keyword>
<dbReference type="GO" id="GO:0005576">
    <property type="term" value="C:extracellular region"/>
    <property type="evidence" value="ECO:0007669"/>
    <property type="project" value="UniProtKB-SubCell"/>
</dbReference>
<keyword evidence="6" id="KW-0442">Lipid degradation</keyword>
<dbReference type="OMA" id="PNISCCA"/>